<name>A0A2I1NBW5_9BACT</name>
<feature type="domain" description="MacB-like periplasmic core" evidence="9">
    <location>
        <begin position="16"/>
        <end position="219"/>
    </location>
</feature>
<dbReference type="InterPro" id="IPR003838">
    <property type="entry name" value="ABC3_permease_C"/>
</dbReference>
<dbReference type="InterPro" id="IPR025857">
    <property type="entry name" value="MacB_PCD"/>
</dbReference>
<keyword evidence="2" id="KW-1003">Cell membrane</keyword>
<keyword evidence="4 7" id="KW-1133">Transmembrane helix</keyword>
<accession>A0A2I1NBW5</accession>
<dbReference type="InterPro" id="IPR050250">
    <property type="entry name" value="Macrolide_Exporter_MacB"/>
</dbReference>
<proteinExistence type="inferred from homology"/>
<dbReference type="Proteomes" id="UP000234639">
    <property type="component" value="Unassembled WGS sequence"/>
</dbReference>
<keyword evidence="5 7" id="KW-0472">Membrane</keyword>
<dbReference type="AlphaFoldDB" id="A0A2I1NBW5"/>
<gene>
    <name evidence="10" type="ORF">CYJ41_00040</name>
</gene>
<evidence type="ECO:0000313" key="10">
    <source>
        <dbReference type="EMBL" id="PKZ29868.1"/>
    </source>
</evidence>
<reference evidence="10 11" key="1">
    <citation type="submission" date="2017-12" db="EMBL/GenBank/DDBJ databases">
        <title>Phylogenetic diversity of female urinary microbiome.</title>
        <authorList>
            <person name="Thomas-White K."/>
            <person name="Wolfe A.J."/>
        </authorList>
    </citation>
    <scope>NUCLEOTIDE SEQUENCE [LARGE SCALE GENOMIC DNA]</scope>
    <source>
        <strain evidence="10 11">UMB0112</strain>
    </source>
</reference>
<dbReference type="GO" id="GO:0005886">
    <property type="term" value="C:plasma membrane"/>
    <property type="evidence" value="ECO:0007669"/>
    <property type="project" value="UniProtKB-SubCell"/>
</dbReference>
<feature type="transmembrane region" description="Helical" evidence="7">
    <location>
        <begin position="367"/>
        <end position="394"/>
    </location>
</feature>
<evidence type="ECO:0000259" key="8">
    <source>
        <dbReference type="Pfam" id="PF02687"/>
    </source>
</evidence>
<evidence type="ECO:0000256" key="7">
    <source>
        <dbReference type="SAM" id="Phobius"/>
    </source>
</evidence>
<evidence type="ECO:0000256" key="3">
    <source>
        <dbReference type="ARBA" id="ARBA00022692"/>
    </source>
</evidence>
<evidence type="ECO:0000256" key="6">
    <source>
        <dbReference type="ARBA" id="ARBA00038076"/>
    </source>
</evidence>
<evidence type="ECO:0000256" key="4">
    <source>
        <dbReference type="ARBA" id="ARBA00022989"/>
    </source>
</evidence>
<protein>
    <submittedName>
        <fullName evidence="10">ABC transporter permease</fullName>
    </submittedName>
</protein>
<dbReference type="EMBL" id="PKHU01000001">
    <property type="protein sequence ID" value="PKZ29868.1"/>
    <property type="molecule type" value="Genomic_DNA"/>
</dbReference>
<dbReference type="PANTHER" id="PTHR30572:SF4">
    <property type="entry name" value="ABC TRANSPORTER PERMEASE YTRF"/>
    <property type="match status" value="1"/>
</dbReference>
<feature type="transmembrane region" description="Helical" evidence="7">
    <location>
        <begin position="333"/>
        <end position="361"/>
    </location>
</feature>
<evidence type="ECO:0000256" key="2">
    <source>
        <dbReference type="ARBA" id="ARBA00022475"/>
    </source>
</evidence>
<evidence type="ECO:0000313" key="11">
    <source>
        <dbReference type="Proteomes" id="UP000234639"/>
    </source>
</evidence>
<feature type="transmembrane region" description="Helical" evidence="7">
    <location>
        <begin position="290"/>
        <end position="312"/>
    </location>
</feature>
<dbReference type="GO" id="GO:0022857">
    <property type="term" value="F:transmembrane transporter activity"/>
    <property type="evidence" value="ECO:0007669"/>
    <property type="project" value="TreeGrafter"/>
</dbReference>
<evidence type="ECO:0000256" key="1">
    <source>
        <dbReference type="ARBA" id="ARBA00004651"/>
    </source>
</evidence>
<evidence type="ECO:0000256" key="5">
    <source>
        <dbReference type="ARBA" id="ARBA00023136"/>
    </source>
</evidence>
<dbReference type="Pfam" id="PF02687">
    <property type="entry name" value="FtsX"/>
    <property type="match status" value="1"/>
</dbReference>
<keyword evidence="3 7" id="KW-0812">Transmembrane</keyword>
<evidence type="ECO:0000259" key="9">
    <source>
        <dbReference type="Pfam" id="PF12704"/>
    </source>
</evidence>
<sequence length="416" mass="46293">MIFKIILSSIRGDMKFLSFLTIFLTTLLISSMLNITLSIGNVVSKELRSYGSNILVLPKGNSLSIDVGDKKFQPLKNENYISESNLHAIKEIFWRNNIIGFAPFLTATIDGKNIVGTYFDKNVKVVDEEDFTTGIKTIYPFFKIDGRLPKDDSLDEILVGSDLATKQNIKLNDEINIKDYKLKVVGILEFGGEFSNKFITSLKFTQELLNLQDKVEKVEVSALTIPENDLALKARKNLDSLDQVEYDLWYCTAYVSSIAYQISEDLKGADAKAQTQISDAESSVVTKIQALMLVVSLISLIVSSIAISSLMTSEIYRRTKEIGLLKALGANNFQIYLNFALGSVFVAIISSLVGVAFGYLVSEIISYFIFSHFISISFIVIPITLFFAVLIALIGSLLPMRNVINLLPAEVLYGRK</sequence>
<organism evidence="10 11">
    <name type="scientific">Campylobacter ureolyticus</name>
    <dbReference type="NCBI Taxonomy" id="827"/>
    <lineage>
        <taxon>Bacteria</taxon>
        <taxon>Pseudomonadati</taxon>
        <taxon>Campylobacterota</taxon>
        <taxon>Epsilonproteobacteria</taxon>
        <taxon>Campylobacterales</taxon>
        <taxon>Campylobacteraceae</taxon>
        <taxon>Campylobacter</taxon>
    </lineage>
</organism>
<comment type="similarity">
    <text evidence="6">Belongs to the ABC-4 integral membrane protein family.</text>
</comment>
<comment type="caution">
    <text evidence="10">The sequence shown here is derived from an EMBL/GenBank/DDBJ whole genome shotgun (WGS) entry which is preliminary data.</text>
</comment>
<dbReference type="PANTHER" id="PTHR30572">
    <property type="entry name" value="MEMBRANE COMPONENT OF TRANSPORTER-RELATED"/>
    <property type="match status" value="1"/>
</dbReference>
<comment type="subcellular location">
    <subcellularLocation>
        <location evidence="1">Cell membrane</location>
        <topology evidence="1">Multi-pass membrane protein</topology>
    </subcellularLocation>
</comment>
<dbReference type="RefSeq" id="WP_101636368.1">
    <property type="nucleotide sequence ID" value="NZ_PKHU01000001.1"/>
</dbReference>
<dbReference type="Pfam" id="PF12704">
    <property type="entry name" value="MacB_PCD"/>
    <property type="match status" value="1"/>
</dbReference>
<feature type="domain" description="ABC3 transporter permease C-terminal" evidence="8">
    <location>
        <begin position="294"/>
        <end position="406"/>
    </location>
</feature>